<proteinExistence type="inferred from homology"/>
<evidence type="ECO:0000256" key="1">
    <source>
        <dbReference type="ARBA" id="ARBA00004613"/>
    </source>
</evidence>
<name>E0W5P1_PHYSO</name>
<dbReference type="Pfam" id="PF16810">
    <property type="entry name" value="RXLR"/>
    <property type="match status" value="1"/>
</dbReference>
<dbReference type="AlphaFoldDB" id="E0W5P1"/>
<dbReference type="VEuPathDB" id="FungiDB:PHYSODRAFT_286958"/>
<dbReference type="OMA" id="YESEAVF"/>
<evidence type="ECO:0000256" key="2">
    <source>
        <dbReference type="ARBA" id="ARBA00010400"/>
    </source>
</evidence>
<keyword evidence="4 5" id="KW-0732">Signal</keyword>
<comment type="domain">
    <text evidence="5">The RxLR-dEER motif acts to carry the protein into the host cell cytoplasm through binding to cell surface phosphatidylinositol-3-phosphate.</text>
</comment>
<evidence type="ECO:0000256" key="4">
    <source>
        <dbReference type="ARBA" id="ARBA00022729"/>
    </source>
</evidence>
<accession>E0W5P1</accession>
<reference evidence="6" key="1">
    <citation type="journal article" date="2011" name="Plant Cell">
        <title>Transcriptional programming and functional interactions within the Phytophthora sojae RXLR effector repertoire.</title>
        <authorList>
            <person name="Wang Q."/>
            <person name="Han C."/>
            <person name="Ferreira A.O."/>
            <person name="Yu X."/>
            <person name="Ye W."/>
            <person name="Tripathy S."/>
            <person name="Kale S.D."/>
            <person name="Gu B."/>
            <person name="Sheng Y."/>
            <person name="Sui Y."/>
            <person name="Wang X."/>
            <person name="Zhang Z."/>
            <person name="Cheng B."/>
            <person name="Dong S."/>
            <person name="Shan W."/>
            <person name="Zheng X."/>
            <person name="Dou D."/>
            <person name="Tyler B.M."/>
            <person name="Wang Y."/>
        </authorList>
    </citation>
    <scope>NUCLEOTIDE SEQUENCE</scope>
    <source>
        <strain evidence="6">P7076</strain>
    </source>
</reference>
<protein>
    <recommendedName>
        <fullName evidence="5">RxLR effector protein</fullName>
    </recommendedName>
</protein>
<evidence type="ECO:0000256" key="5">
    <source>
        <dbReference type="RuleBase" id="RU367124"/>
    </source>
</evidence>
<dbReference type="KEGG" id="psoj:PHYSODRAFT_286958"/>
<dbReference type="EMBL" id="JN253705">
    <property type="protein sequence ID" value="AEK80518.1"/>
    <property type="molecule type" value="Genomic_DNA"/>
</dbReference>
<evidence type="ECO:0000256" key="3">
    <source>
        <dbReference type="ARBA" id="ARBA00022525"/>
    </source>
</evidence>
<sequence>MRLPSILLAVSALTVLASDSALAAVAGASEDAKVSTMASTMASPDLDVLAVSHSATRFLRGLESVGEVDEDRLAGDKLFHAAKLKRAMDDSKYAETLMKRWKRHGYDIEKAKSILDVSRYAKNEKLNAIYLKYAAWLDTHFSRLPGVKPSGGDDLFNKAKLEVAIKDGNYKRTLFKEWKTHNYESEAVFKQLNALGRKDFDNTLDRLYVDYVIWLNVHFPHPDTLKLANEPLLFKESMLLKARTDVDYAQSLFWAWKKNFSLEKVTENLKLTFANADNKVLRGYTNWLINNFH</sequence>
<organism evidence="6">
    <name type="scientific">Phytophthora sojae</name>
    <name type="common">Soybean stem and root rot agent</name>
    <name type="synonym">Phytophthora megasperma f. sp. glycines</name>
    <dbReference type="NCBI Taxonomy" id="67593"/>
    <lineage>
        <taxon>Eukaryota</taxon>
        <taxon>Sar</taxon>
        <taxon>Stramenopiles</taxon>
        <taxon>Oomycota</taxon>
        <taxon>Peronosporomycetes</taxon>
        <taxon>Peronosporales</taxon>
        <taxon>Peronosporaceae</taxon>
        <taxon>Phytophthora</taxon>
    </lineage>
</organism>
<feature type="signal peptide" evidence="5">
    <location>
        <begin position="1"/>
        <end position="17"/>
    </location>
</feature>
<keyword evidence="3 5" id="KW-0964">Secreted</keyword>
<dbReference type="InterPro" id="IPR031825">
    <property type="entry name" value="RXLR"/>
</dbReference>
<comment type="similarity">
    <text evidence="2 5">Belongs to the RxLR effector family.</text>
</comment>
<comment type="subcellular location">
    <subcellularLocation>
        <location evidence="1 5">Secreted</location>
    </subcellularLocation>
</comment>
<comment type="function">
    <text evidence="5">Effector that suppresses plant defense responses during pathogen infection.</text>
</comment>
<dbReference type="OrthoDB" id="128974at2759"/>
<gene>
    <name evidence="6" type="primary">Avh</name>
</gene>
<evidence type="ECO:0000313" key="6">
    <source>
        <dbReference type="EMBL" id="AEK80518.1"/>
    </source>
</evidence>
<dbReference type="GO" id="GO:0005576">
    <property type="term" value="C:extracellular region"/>
    <property type="evidence" value="ECO:0007669"/>
    <property type="project" value="UniProtKB-SubCell"/>
</dbReference>
<feature type="chain" id="PRO_5028502579" description="RxLR effector protein" evidence="5">
    <location>
        <begin position="18"/>
        <end position="293"/>
    </location>
</feature>
<dbReference type="HOGENOM" id="CLU_082895_0_0_1"/>